<name>A0A8S5RBI4_9VIRU</name>
<organism evidence="1">
    <name type="scientific">virus sp. ct9pU4</name>
    <dbReference type="NCBI Taxonomy" id="2828248"/>
    <lineage>
        <taxon>Viruses</taxon>
    </lineage>
</organism>
<reference evidence="1" key="1">
    <citation type="journal article" date="2021" name="Proc. Natl. Acad. Sci. U.S.A.">
        <title>A Catalog of Tens of Thousands of Viruses from Human Metagenomes Reveals Hidden Associations with Chronic Diseases.</title>
        <authorList>
            <person name="Tisza M.J."/>
            <person name="Buck C.B."/>
        </authorList>
    </citation>
    <scope>NUCLEOTIDE SEQUENCE</scope>
    <source>
        <strain evidence="1">Ct9pU4</strain>
    </source>
</reference>
<proteinExistence type="predicted"/>
<protein>
    <submittedName>
        <fullName evidence="1">Uncharacterized protein</fullName>
    </submittedName>
</protein>
<evidence type="ECO:0000313" key="1">
    <source>
        <dbReference type="EMBL" id="DAE28514.1"/>
    </source>
</evidence>
<accession>A0A8S5RBI4</accession>
<sequence>MKKQIDIVIDMTKSKEEIWAQIDEAYNTLRALNVKKPSLWKRIKSWF</sequence>
<dbReference type="EMBL" id="BK059087">
    <property type="protein sequence ID" value="DAE28514.1"/>
    <property type="molecule type" value="Genomic_DNA"/>
</dbReference>